<comment type="cofactor">
    <cofactor evidence="1">
        <name>Zn(2+)</name>
        <dbReference type="ChEBI" id="CHEBI:29105"/>
    </cofactor>
</comment>
<keyword evidence="8" id="KW-0479">Metal-binding</keyword>
<comment type="subunit">
    <text evidence="16">Monomer and homodimer. Part of the essential Sec protein translocation apparatus which comprises SecA, SecYEG and auxiliary proteins SecDF-YajC and YidC.</text>
</comment>
<gene>
    <name evidence="16" type="primary">secA</name>
    <name evidence="22" type="ORF">QO018_004152</name>
</gene>
<feature type="binding site" evidence="16">
    <location>
        <begin position="105"/>
        <end position="109"/>
    </location>
    <ligand>
        <name>ATP</name>
        <dbReference type="ChEBI" id="CHEBI:30616"/>
    </ligand>
</feature>
<dbReference type="InterPro" id="IPR011115">
    <property type="entry name" value="SecA_DEAD"/>
</dbReference>
<dbReference type="PROSITE" id="PS01312">
    <property type="entry name" value="SECA"/>
    <property type="match status" value="1"/>
</dbReference>
<dbReference type="InterPro" id="IPR000185">
    <property type="entry name" value="SecA"/>
</dbReference>
<dbReference type="CDD" id="cd18803">
    <property type="entry name" value="SF2_C_secA"/>
    <property type="match status" value="1"/>
</dbReference>
<keyword evidence="6 16" id="KW-0963">Cytoplasm</keyword>
<protein>
    <recommendedName>
        <fullName evidence="16 17">Protein translocase subunit SecA</fullName>
        <ecNumber evidence="16">7.4.2.8</ecNumber>
    </recommendedName>
</protein>
<keyword evidence="14 16" id="KW-0811">Translocation</keyword>
<evidence type="ECO:0000256" key="10">
    <source>
        <dbReference type="ARBA" id="ARBA00022833"/>
    </source>
</evidence>
<dbReference type="InterPro" id="IPR011130">
    <property type="entry name" value="SecA_preprotein_X-link_dom"/>
</dbReference>
<comment type="function">
    <text evidence="16">Part of the Sec protein translocase complex. Interacts with the SecYEG preprotein conducting channel. Has a central role in coupling the hydrolysis of ATP to the transfer of proteins into and across the cell membrane, serving both as a receptor for the preprotein-SecB complex and as an ATP-driven molecular motor driving the stepwise translocation of polypeptide chains across the membrane.</text>
</comment>
<dbReference type="InterPro" id="IPR011116">
    <property type="entry name" value="SecA_Wing/Scaffold"/>
</dbReference>
<dbReference type="Gene3D" id="3.40.50.300">
    <property type="entry name" value="P-loop containing nucleotide triphosphate hydrolases"/>
    <property type="match status" value="2"/>
</dbReference>
<dbReference type="SUPFAM" id="SSF52540">
    <property type="entry name" value="P-loop containing nucleoside triphosphate hydrolases"/>
    <property type="match status" value="2"/>
</dbReference>
<dbReference type="EMBL" id="JAUSVU010000017">
    <property type="protein sequence ID" value="MDQ0535274.1"/>
    <property type="molecule type" value="Genomic_DNA"/>
</dbReference>
<dbReference type="InterPro" id="IPR044722">
    <property type="entry name" value="SecA_SF2_C"/>
</dbReference>
<keyword evidence="15 16" id="KW-0472">Membrane</keyword>
<dbReference type="InterPro" id="IPR014001">
    <property type="entry name" value="Helicase_ATP-bd"/>
</dbReference>
<feature type="domain" description="Helicase C-terminal" evidence="20">
    <location>
        <begin position="424"/>
        <end position="620"/>
    </location>
</feature>
<dbReference type="Pfam" id="PF21090">
    <property type="entry name" value="P-loop_SecA"/>
    <property type="match status" value="1"/>
</dbReference>
<feature type="domain" description="Helicase ATP-binding" evidence="19">
    <location>
        <begin position="89"/>
        <end position="247"/>
    </location>
</feature>
<evidence type="ECO:0000256" key="13">
    <source>
        <dbReference type="ARBA" id="ARBA00022967"/>
    </source>
</evidence>
<evidence type="ECO:0000256" key="7">
    <source>
        <dbReference type="ARBA" id="ARBA00022519"/>
    </source>
</evidence>
<evidence type="ECO:0000256" key="17">
    <source>
        <dbReference type="RuleBase" id="RU003874"/>
    </source>
</evidence>
<comment type="subcellular location">
    <subcellularLocation>
        <location evidence="16">Cell membrane</location>
        <topology evidence="16">Peripheral membrane protein</topology>
        <orientation evidence="16">Cytoplasmic side</orientation>
    </subcellularLocation>
    <subcellularLocation>
        <location evidence="16">Cytoplasm</location>
    </subcellularLocation>
    <subcellularLocation>
        <location evidence="2">Membrane</location>
        <topology evidence="2">Peripheral membrane protein</topology>
    </subcellularLocation>
    <text evidence="16">Distribution is 50-50.</text>
</comment>
<dbReference type="HAMAP" id="MF_01382">
    <property type="entry name" value="SecA"/>
    <property type="match status" value="1"/>
</dbReference>
<evidence type="ECO:0000256" key="18">
    <source>
        <dbReference type="SAM" id="MobiDB-lite"/>
    </source>
</evidence>
<reference evidence="22 23" key="1">
    <citation type="submission" date="2023-07" db="EMBL/GenBank/DDBJ databases">
        <title>Genomic Encyclopedia of Type Strains, Phase IV (KMG-IV): sequencing the most valuable type-strain genomes for metagenomic binning, comparative biology and taxonomic classification.</title>
        <authorList>
            <person name="Goeker M."/>
        </authorList>
    </citation>
    <scope>NUCLEOTIDE SEQUENCE [LARGE SCALE GENOMIC DNA]</scope>
    <source>
        <strain evidence="22 23">DSM 19922</strain>
    </source>
</reference>
<keyword evidence="11 16" id="KW-0067">ATP-binding</keyword>
<dbReference type="PRINTS" id="PR00906">
    <property type="entry name" value="SECA"/>
</dbReference>
<keyword evidence="5 16" id="KW-1003">Cell membrane</keyword>
<evidence type="ECO:0000256" key="11">
    <source>
        <dbReference type="ARBA" id="ARBA00022840"/>
    </source>
</evidence>
<dbReference type="PANTHER" id="PTHR30612">
    <property type="entry name" value="SECA INNER MEMBRANE COMPONENT OF SEC PROTEIN SECRETION SYSTEM"/>
    <property type="match status" value="1"/>
</dbReference>
<comment type="caution">
    <text evidence="22">The sequence shown here is derived from an EMBL/GenBank/DDBJ whole genome shotgun (WGS) entry which is preliminary data.</text>
</comment>
<proteinExistence type="inferred from homology"/>
<sequence>MFGALARKIFGTANTRTVKALHKTVQQINTLEASVAALSDDELKARTGWLRERLAKGETLDDILPDAFATVREAARRVLGQRHFDVQLMGGMVLHEGKIAEMRTGEGKTLVATLAVYLNALQGKGVHVVTVNDYLASRDSGWMSRIYGFLGLTTGCIVHGLDDDERRAAYAADITYGTNNEFGFDYLRDNMKFRQEELVQRPFNFAIVDEVDSILIDEARTPLIISGPSTDSSEMYVQVDRLIPMLAAEDYEKDEKHRTVSFTEVGQEHMEQLLAEAGLLKSGGLYDLPNVALVHHAQQALRAHMLFQRDKDYIVKDDKVVIIDEFTGRMMEGRRFSEGLHQALEAKEKVTIQRENQTLASITFQNYFRMYPKLAGMTGTALTEAPEFAEIYGLEVVDMPTNLPVKRVDHDDEVYRTAAEKYQAMADLIEDARKRGQPVLVGTTSIEKSELLSELLNKRGVPHNVLNARHHEQEAYIVAQAGRPGAVTVATNMAGRGTDIQLGGNVQMRVAVELAELPEGPERDARAKQIEDEVAAAREQVKAAGGLYVVGTERHESRRIDNQLRGRSGRQGDPGTSKFFLSLEDDLMRIFGSDRMDGMLQRLGLKEGEAIIHPWINKALEKAQQKVEAHHFEIRKNLLKFDNVMNDQRKVVYEQRREVMESEDIAEEIHEMRHQIIANMVAGAIPANSYSEQWDIDGLHEAVNRVLGMDLPVREWAKEEGIAEPEIEERVREAADRRYAEKEEAYGAQTMRHVEKSILLQVLDQEWKDHLLQLDHLRQGINLRAYAQKDPLNEYKREAFELFDAMLMALREQVTSILMHVEVRMAPSAEELYARQMQEMHEGRMDPALAMAGGEELPEGMVRAASAATSPATSSADLSLAGTPEDQPLPAEVMENTPRNAACPCGSGKKFKHCHGRLA</sequence>
<feature type="binding site" evidence="16">
    <location>
        <position position="499"/>
    </location>
    <ligand>
        <name>ATP</name>
        <dbReference type="ChEBI" id="CHEBI:30616"/>
    </ligand>
</feature>
<evidence type="ECO:0000256" key="1">
    <source>
        <dbReference type="ARBA" id="ARBA00001947"/>
    </source>
</evidence>
<accession>A0ABU0MPY4</accession>
<dbReference type="Gene3D" id="1.10.3060.10">
    <property type="entry name" value="Helical scaffold and wing domains of SecA"/>
    <property type="match status" value="1"/>
</dbReference>
<dbReference type="NCBIfam" id="NF009538">
    <property type="entry name" value="PRK12904.1"/>
    <property type="match status" value="1"/>
</dbReference>
<evidence type="ECO:0000313" key="23">
    <source>
        <dbReference type="Proteomes" id="UP001244552"/>
    </source>
</evidence>
<dbReference type="Pfam" id="PF07516">
    <property type="entry name" value="SecA_SW"/>
    <property type="match status" value="1"/>
</dbReference>
<dbReference type="NCBIfam" id="TIGR00963">
    <property type="entry name" value="secA"/>
    <property type="match status" value="1"/>
</dbReference>
<evidence type="ECO:0000259" key="19">
    <source>
        <dbReference type="PROSITE" id="PS51192"/>
    </source>
</evidence>
<dbReference type="EC" id="7.4.2.8" evidence="16"/>
<dbReference type="InterPro" id="IPR014018">
    <property type="entry name" value="SecA_motor_DEAD"/>
</dbReference>
<dbReference type="Pfam" id="PF01043">
    <property type="entry name" value="SecA_PP_bind"/>
    <property type="match status" value="1"/>
</dbReference>
<dbReference type="Pfam" id="PF07517">
    <property type="entry name" value="SecA_DEAD"/>
    <property type="match status" value="1"/>
</dbReference>
<feature type="region of interest" description="Disordered" evidence="18">
    <location>
        <begin position="861"/>
        <end position="891"/>
    </location>
</feature>
<evidence type="ECO:0000256" key="14">
    <source>
        <dbReference type="ARBA" id="ARBA00023010"/>
    </source>
</evidence>
<organism evidence="22 23">
    <name type="scientific">Azospirillum picis</name>
    <dbReference type="NCBI Taxonomy" id="488438"/>
    <lineage>
        <taxon>Bacteria</taxon>
        <taxon>Pseudomonadati</taxon>
        <taxon>Pseudomonadota</taxon>
        <taxon>Alphaproteobacteria</taxon>
        <taxon>Rhodospirillales</taxon>
        <taxon>Azospirillaceae</taxon>
        <taxon>Azospirillum</taxon>
    </lineage>
</organism>
<dbReference type="Pfam" id="PF02810">
    <property type="entry name" value="SEC-C"/>
    <property type="match status" value="1"/>
</dbReference>
<keyword evidence="13 16" id="KW-1278">Translocase</keyword>
<comment type="catalytic activity">
    <reaction evidence="16">
        <text>ATP + H2O + cellular proteinSide 1 = ADP + phosphate + cellular proteinSide 2.</text>
        <dbReference type="EC" id="7.4.2.8"/>
    </reaction>
</comment>
<dbReference type="Gene3D" id="3.90.1440.10">
    <property type="entry name" value="SecA, preprotein cross-linking domain"/>
    <property type="match status" value="1"/>
</dbReference>
<dbReference type="SMART" id="SM00957">
    <property type="entry name" value="SecA_DEAD"/>
    <property type="match status" value="1"/>
</dbReference>
<dbReference type="PROSITE" id="PS51196">
    <property type="entry name" value="SECA_MOTOR_DEAD"/>
    <property type="match status" value="1"/>
</dbReference>
<dbReference type="InterPro" id="IPR036670">
    <property type="entry name" value="SecA_X-link_sf"/>
</dbReference>
<feature type="compositionally biased region" description="Low complexity" evidence="18">
    <location>
        <begin position="864"/>
        <end position="881"/>
    </location>
</feature>
<dbReference type="RefSeq" id="WP_209985621.1">
    <property type="nucleotide sequence ID" value="NZ_JAGINO010000017.1"/>
</dbReference>
<keyword evidence="23" id="KW-1185">Reference proteome</keyword>
<evidence type="ECO:0000256" key="5">
    <source>
        <dbReference type="ARBA" id="ARBA00022475"/>
    </source>
</evidence>
<dbReference type="Proteomes" id="UP001244552">
    <property type="component" value="Unassembled WGS sequence"/>
</dbReference>
<evidence type="ECO:0000313" key="22">
    <source>
        <dbReference type="EMBL" id="MDQ0535274.1"/>
    </source>
</evidence>
<evidence type="ECO:0000256" key="9">
    <source>
        <dbReference type="ARBA" id="ARBA00022741"/>
    </source>
</evidence>
<keyword evidence="7" id="KW-0997">Cell inner membrane</keyword>
<evidence type="ECO:0000256" key="2">
    <source>
        <dbReference type="ARBA" id="ARBA00004170"/>
    </source>
</evidence>
<dbReference type="InterPro" id="IPR004027">
    <property type="entry name" value="SEC_C_motif"/>
</dbReference>
<evidence type="ECO:0000256" key="8">
    <source>
        <dbReference type="ARBA" id="ARBA00022723"/>
    </source>
</evidence>
<dbReference type="SUPFAM" id="SSF81767">
    <property type="entry name" value="Pre-protein crosslinking domain of SecA"/>
    <property type="match status" value="1"/>
</dbReference>
<dbReference type="InterPro" id="IPR001650">
    <property type="entry name" value="Helicase_C-like"/>
</dbReference>
<evidence type="ECO:0000256" key="16">
    <source>
        <dbReference type="HAMAP-Rule" id="MF_01382"/>
    </source>
</evidence>
<dbReference type="PROSITE" id="PS51192">
    <property type="entry name" value="HELICASE_ATP_BIND_1"/>
    <property type="match status" value="1"/>
</dbReference>
<evidence type="ECO:0000256" key="3">
    <source>
        <dbReference type="ARBA" id="ARBA00007650"/>
    </source>
</evidence>
<dbReference type="InterPro" id="IPR020937">
    <property type="entry name" value="SecA_CS"/>
</dbReference>
<keyword evidence="9 16" id="KW-0547">Nucleotide-binding</keyword>
<evidence type="ECO:0000256" key="4">
    <source>
        <dbReference type="ARBA" id="ARBA00022448"/>
    </source>
</evidence>
<keyword evidence="12 16" id="KW-0653">Protein transport</keyword>
<dbReference type="InterPro" id="IPR036266">
    <property type="entry name" value="SecA_Wing/Scaffold_sf"/>
</dbReference>
<evidence type="ECO:0000259" key="20">
    <source>
        <dbReference type="PROSITE" id="PS51194"/>
    </source>
</evidence>
<comment type="similarity">
    <text evidence="3 16 17">Belongs to the SecA family.</text>
</comment>
<keyword evidence="4 16" id="KW-0813">Transport</keyword>
<evidence type="ECO:0000259" key="21">
    <source>
        <dbReference type="PROSITE" id="PS51196"/>
    </source>
</evidence>
<dbReference type="CDD" id="cd17928">
    <property type="entry name" value="DEXDc_SecA"/>
    <property type="match status" value="1"/>
</dbReference>
<dbReference type="SMART" id="SM00958">
    <property type="entry name" value="SecA_PP_bind"/>
    <property type="match status" value="1"/>
</dbReference>
<feature type="binding site" evidence="16">
    <location>
        <position position="87"/>
    </location>
    <ligand>
        <name>ATP</name>
        <dbReference type="ChEBI" id="CHEBI:30616"/>
    </ligand>
</feature>
<dbReference type="PROSITE" id="PS51194">
    <property type="entry name" value="HELICASE_CTER"/>
    <property type="match status" value="1"/>
</dbReference>
<keyword evidence="10" id="KW-0862">Zinc</keyword>
<evidence type="ECO:0000256" key="12">
    <source>
        <dbReference type="ARBA" id="ARBA00022927"/>
    </source>
</evidence>
<dbReference type="PANTHER" id="PTHR30612:SF0">
    <property type="entry name" value="CHLOROPLAST PROTEIN-TRANSPORTING ATPASE"/>
    <property type="match status" value="1"/>
</dbReference>
<evidence type="ECO:0000256" key="15">
    <source>
        <dbReference type="ARBA" id="ARBA00023136"/>
    </source>
</evidence>
<evidence type="ECO:0000256" key="6">
    <source>
        <dbReference type="ARBA" id="ARBA00022490"/>
    </source>
</evidence>
<feature type="domain" description="SecA family profile" evidence="21">
    <location>
        <begin position="3"/>
        <end position="612"/>
    </location>
</feature>
<dbReference type="InterPro" id="IPR027417">
    <property type="entry name" value="P-loop_NTPase"/>
</dbReference>
<dbReference type="SUPFAM" id="SSF81886">
    <property type="entry name" value="Helical scaffold and wing domains of SecA"/>
    <property type="match status" value="1"/>
</dbReference>
<name>A0ABU0MPY4_9PROT</name>